<organism evidence="1 2">
    <name type="scientific">Smallanthus sonchifolius</name>
    <dbReference type="NCBI Taxonomy" id="185202"/>
    <lineage>
        <taxon>Eukaryota</taxon>
        <taxon>Viridiplantae</taxon>
        <taxon>Streptophyta</taxon>
        <taxon>Embryophyta</taxon>
        <taxon>Tracheophyta</taxon>
        <taxon>Spermatophyta</taxon>
        <taxon>Magnoliopsida</taxon>
        <taxon>eudicotyledons</taxon>
        <taxon>Gunneridae</taxon>
        <taxon>Pentapetalae</taxon>
        <taxon>asterids</taxon>
        <taxon>campanulids</taxon>
        <taxon>Asterales</taxon>
        <taxon>Asteraceae</taxon>
        <taxon>Asteroideae</taxon>
        <taxon>Heliantheae alliance</taxon>
        <taxon>Millerieae</taxon>
        <taxon>Smallanthus</taxon>
    </lineage>
</organism>
<dbReference type="EMBL" id="CM042044">
    <property type="protein sequence ID" value="KAI3687078.1"/>
    <property type="molecule type" value="Genomic_DNA"/>
</dbReference>
<protein>
    <submittedName>
        <fullName evidence="1">Uncharacterized protein</fullName>
    </submittedName>
</protein>
<keyword evidence="2" id="KW-1185">Reference proteome</keyword>
<sequence>MHERIGDDYQWKFWNNQHNHGYGSFSNVTGKGSNGLWIRANNLKFQSLKKITTTFFVTNLPRDMKEIDLRKQCEVWRMSIYRAEPCGLETIMYLQMCLVKIGRLVSYKSFDSVLMGQPKPNNDPVTKLNVNIVKKNMVIVNRGYLHGVLLDSSCNVLAKVVDTNNIGNLSFYTKKVSRRLVYSMWVVNEFG</sequence>
<accession>A0ACB8YPN5</accession>
<evidence type="ECO:0000313" key="1">
    <source>
        <dbReference type="EMBL" id="KAI3687078.1"/>
    </source>
</evidence>
<evidence type="ECO:0000313" key="2">
    <source>
        <dbReference type="Proteomes" id="UP001056120"/>
    </source>
</evidence>
<reference evidence="1 2" key="2">
    <citation type="journal article" date="2022" name="Mol. Ecol. Resour.">
        <title>The genomes of chicory, endive, great burdock and yacon provide insights into Asteraceae paleo-polyploidization history and plant inulin production.</title>
        <authorList>
            <person name="Fan W."/>
            <person name="Wang S."/>
            <person name="Wang H."/>
            <person name="Wang A."/>
            <person name="Jiang F."/>
            <person name="Liu H."/>
            <person name="Zhao H."/>
            <person name="Xu D."/>
            <person name="Zhang Y."/>
        </authorList>
    </citation>
    <scope>NUCLEOTIDE SEQUENCE [LARGE SCALE GENOMIC DNA]</scope>
    <source>
        <strain evidence="2">cv. Yunnan</strain>
        <tissue evidence="1">Leaves</tissue>
    </source>
</reference>
<name>A0ACB8YPN5_9ASTR</name>
<gene>
    <name evidence="1" type="ORF">L1987_80769</name>
</gene>
<proteinExistence type="predicted"/>
<reference evidence="2" key="1">
    <citation type="journal article" date="2022" name="Mol. Ecol. Resour.">
        <title>The genomes of chicory, endive, great burdock and yacon provide insights into Asteraceae palaeo-polyploidization history and plant inulin production.</title>
        <authorList>
            <person name="Fan W."/>
            <person name="Wang S."/>
            <person name="Wang H."/>
            <person name="Wang A."/>
            <person name="Jiang F."/>
            <person name="Liu H."/>
            <person name="Zhao H."/>
            <person name="Xu D."/>
            <person name="Zhang Y."/>
        </authorList>
    </citation>
    <scope>NUCLEOTIDE SEQUENCE [LARGE SCALE GENOMIC DNA]</scope>
    <source>
        <strain evidence="2">cv. Yunnan</strain>
    </source>
</reference>
<dbReference type="Proteomes" id="UP001056120">
    <property type="component" value="Linkage Group LG27"/>
</dbReference>
<comment type="caution">
    <text evidence="1">The sequence shown here is derived from an EMBL/GenBank/DDBJ whole genome shotgun (WGS) entry which is preliminary data.</text>
</comment>